<evidence type="ECO:0000256" key="1">
    <source>
        <dbReference type="SAM" id="Coils"/>
    </source>
</evidence>
<dbReference type="SUPFAM" id="SSF69255">
    <property type="entry name" value="gp5 N-terminal domain-like"/>
    <property type="match status" value="1"/>
</dbReference>
<evidence type="ECO:0000259" key="3">
    <source>
        <dbReference type="Pfam" id="PF10106"/>
    </source>
</evidence>
<dbReference type="Gene3D" id="3.55.50.10">
    <property type="entry name" value="Baseplate protein-like domains"/>
    <property type="match status" value="1"/>
</dbReference>
<dbReference type="OrthoDB" id="5928633at2"/>
<dbReference type="InterPro" id="IPR006533">
    <property type="entry name" value="T6SS_Vgr_RhsGE"/>
</dbReference>
<dbReference type="InterPro" id="IPR028244">
    <property type="entry name" value="T6SS_Rhs_Vgr_dom"/>
</dbReference>
<dbReference type="NCBIfam" id="TIGR01646">
    <property type="entry name" value="vgr_GE"/>
    <property type="match status" value="1"/>
</dbReference>
<feature type="domain" description="DUF2345" evidence="3">
    <location>
        <begin position="598"/>
        <end position="731"/>
    </location>
</feature>
<comment type="caution">
    <text evidence="5">The sequence shown here is derived from an EMBL/GenBank/DDBJ whole genome shotgun (WGS) entry which is preliminary data.</text>
</comment>
<dbReference type="Gene3D" id="4.10.220.110">
    <property type="match status" value="1"/>
</dbReference>
<dbReference type="InterPro" id="IPR018769">
    <property type="entry name" value="VgrG2_DUF2345"/>
</dbReference>
<dbReference type="SUPFAM" id="SSF69279">
    <property type="entry name" value="Phage tail proteins"/>
    <property type="match status" value="2"/>
</dbReference>
<name>A0A370WTL9_9GAMM</name>
<evidence type="ECO:0000313" key="5">
    <source>
        <dbReference type="EMBL" id="RDS79470.1"/>
    </source>
</evidence>
<feature type="compositionally biased region" description="Basic and acidic residues" evidence="2">
    <location>
        <begin position="818"/>
        <end position="828"/>
    </location>
</feature>
<feature type="domain" description="Putative type VI secretion system Rhs element associated Vgr" evidence="4">
    <location>
        <begin position="477"/>
        <end position="579"/>
    </location>
</feature>
<organism evidence="5 6">
    <name type="scientific">Dyella monticola</name>
    <dbReference type="NCBI Taxonomy" id="1927958"/>
    <lineage>
        <taxon>Bacteria</taxon>
        <taxon>Pseudomonadati</taxon>
        <taxon>Pseudomonadota</taxon>
        <taxon>Gammaproteobacteria</taxon>
        <taxon>Lysobacterales</taxon>
        <taxon>Rhodanobacteraceae</taxon>
        <taxon>Dyella</taxon>
    </lineage>
</organism>
<dbReference type="Pfam" id="PF13296">
    <property type="entry name" value="T6SS_Vgr"/>
    <property type="match status" value="1"/>
</dbReference>
<dbReference type="Gene3D" id="2.40.50.230">
    <property type="entry name" value="Gp5 N-terminal domain"/>
    <property type="match status" value="1"/>
</dbReference>
<evidence type="ECO:0000313" key="6">
    <source>
        <dbReference type="Proteomes" id="UP000254258"/>
    </source>
</evidence>
<keyword evidence="1" id="KW-0175">Coiled coil</keyword>
<feature type="region of interest" description="Disordered" evidence="2">
    <location>
        <begin position="771"/>
        <end position="832"/>
    </location>
</feature>
<evidence type="ECO:0000259" key="4">
    <source>
        <dbReference type="Pfam" id="PF13296"/>
    </source>
</evidence>
<keyword evidence="6" id="KW-1185">Reference proteome</keyword>
<feature type="compositionally biased region" description="Polar residues" evidence="2">
    <location>
        <begin position="789"/>
        <end position="816"/>
    </location>
</feature>
<reference evidence="5 6" key="1">
    <citation type="submission" date="2018-07" db="EMBL/GenBank/DDBJ databases">
        <title>Dyella monticola sp. nov. and Dyella psychrodurans sp. nov. isolated from monsoon evergreen broad-leaved forest soil of Dinghu Mountain, China.</title>
        <authorList>
            <person name="Gao Z."/>
            <person name="Qiu L."/>
        </authorList>
    </citation>
    <scope>NUCLEOTIDE SEQUENCE [LARGE SCALE GENOMIC DNA]</scope>
    <source>
        <strain evidence="5 6">4G-K06</strain>
    </source>
</reference>
<proteinExistence type="predicted"/>
<dbReference type="Proteomes" id="UP000254258">
    <property type="component" value="Unassembled WGS sequence"/>
</dbReference>
<dbReference type="RefSeq" id="WP_115496985.1">
    <property type="nucleotide sequence ID" value="NZ_QRBE01000013.1"/>
</dbReference>
<dbReference type="EMBL" id="QRBE01000013">
    <property type="protein sequence ID" value="RDS79470.1"/>
    <property type="molecule type" value="Genomic_DNA"/>
</dbReference>
<dbReference type="AlphaFoldDB" id="A0A370WTL9"/>
<sequence>MPDSDHLSSAIAHRLHQHYNVHVTGAPLVEPLDVQSFHLHDAIGDPYRITVTATHPALLTCEDVGGKDATFKIAHDDSDGIRQWAGCITHFDRVGRSNDQYTYELVIEPHVARMRLTRAFRTFQQQDAPTIIEGLLRKHGLRGQQFLFKLRRSYPVHAFRLQYGVSDWVYMRQLLEQEGMYCYIEQGEHGDVLVVADDIDHYVYVPTLALPCREASGLSADEDAITDLQVRSQTVQRAFKVADFNPASAWERITGEANVAGSDPTTYGTSYSYGTGHLDQAQATWEAQLRHEAALTQQLAITGRSHAPAVRPGRVVRTDATLPEAPNGLVVTEVTHTGGRNKAYQNAFKAIPCERRFRLPIDEASWPRVVGTLSARITSPGDYPYAYLTNQGHYVVRLDLDFDPWNPGGECVPLPLAKPFAGKRQTGMHFPAQDGDYAVIEFRDGDPNKPYIAAFHHTSTYTDLITNQDRRMSLNRIATQGGSEMEIEDWKDEEHLRLSTPHSGISQLTLGHIVDPERQKRGEGFELRTDAHGAVRAGGGLLLSADAQAKASGLQQDTDAVIQQFDAMQARVQTLAASAEASKAEIADLQAENAWLKNELTGLKQSVIALSAPKGIGMVTPDRIMVSAGKDVSVASGCGFHVNALKRFTAAAGEKLSLFAQKAIDIFSAEGPVQVQAQNGPLALTAAQDVTVSSVNGSIMMRAQKEFIIECQGAFIKLANGCITLGAPFDLYWDIARFQRKNAAQMHLGAPAFAPTLVPFEVSCEAFRENTRLGRSTSPQPAAPDGASALTSGSDVASNDASASTDTFAPNDSPDSPNADHDAKHEPKLPPAADLSVPLLLNKPVYCNWRLRGFTHECSDLLETQAYQALKADKSPMTDKSSGNPILAGYPNPTAFELAYDERFKTLQVTVRIKIVPVELLKTDSGGKELSGPDGQKESVPYSSDVHYKNGLTVGAPIEGGYVMRYRDATGPAFDAEQRKQQVENVLNAHRSVLILDGCSKEAACGCRVTVHFRVEFLLAMGDANVGDGKKIHKTIFLFPQTERADAGAWGEQNVVSAGNDHPGQFVPLLASNVMAHECGHLFNFPDEYWEVGGSVHKRYVKEGQLDFVAGERLTGQPVWQMRSADNVMGYGANKRLSMQSDAAPNALVQPYYLEYVRRHFCTLTHKKWRIGYASE</sequence>
<evidence type="ECO:0000256" key="2">
    <source>
        <dbReference type="SAM" id="MobiDB-lite"/>
    </source>
</evidence>
<gene>
    <name evidence="5" type="ORF">DWU98_18125</name>
</gene>
<dbReference type="InterPro" id="IPR037026">
    <property type="entry name" value="Vgr_OB-fold_dom_sf"/>
</dbReference>
<accession>A0A370WTL9</accession>
<dbReference type="Gene3D" id="2.30.110.50">
    <property type="match status" value="1"/>
</dbReference>
<dbReference type="Pfam" id="PF10106">
    <property type="entry name" value="DUF2345"/>
    <property type="match status" value="1"/>
</dbReference>
<feature type="coiled-coil region" evidence="1">
    <location>
        <begin position="572"/>
        <end position="606"/>
    </location>
</feature>
<protein>
    <submittedName>
        <fullName evidence="5">Type VI secretion system tip protein VgrG</fullName>
    </submittedName>
</protein>
<dbReference type="Pfam" id="PF05954">
    <property type="entry name" value="Phage_GPD"/>
    <property type="match status" value="1"/>
</dbReference>